<reference evidence="4 5" key="1">
    <citation type="submission" date="2018-08" db="EMBL/GenBank/DDBJ databases">
        <title>Genome and evolution of the arbuscular mycorrhizal fungus Diversispora epigaea (formerly Glomus versiforme) and its bacterial endosymbionts.</title>
        <authorList>
            <person name="Sun X."/>
            <person name="Fei Z."/>
            <person name="Harrison M."/>
        </authorList>
    </citation>
    <scope>NUCLEOTIDE SEQUENCE [LARGE SCALE GENOMIC DNA]</scope>
    <source>
        <strain evidence="4 5">IT104</strain>
    </source>
</reference>
<dbReference type="PANTHER" id="PTHR13049">
    <property type="entry name" value="DUF814-RELATED"/>
    <property type="match status" value="1"/>
</dbReference>
<organism evidence="4 5">
    <name type="scientific">Diversispora epigaea</name>
    <dbReference type="NCBI Taxonomy" id="1348612"/>
    <lineage>
        <taxon>Eukaryota</taxon>
        <taxon>Fungi</taxon>
        <taxon>Fungi incertae sedis</taxon>
        <taxon>Mucoromycota</taxon>
        <taxon>Glomeromycotina</taxon>
        <taxon>Glomeromycetes</taxon>
        <taxon>Diversisporales</taxon>
        <taxon>Diversisporaceae</taxon>
        <taxon>Diversispora</taxon>
    </lineage>
</organism>
<dbReference type="Pfam" id="PF05670">
    <property type="entry name" value="NFACT-R_1"/>
    <property type="match status" value="1"/>
</dbReference>
<evidence type="ECO:0000313" key="5">
    <source>
        <dbReference type="Proteomes" id="UP000266861"/>
    </source>
</evidence>
<comment type="caution">
    <text evidence="4">The sequence shown here is derived from an EMBL/GenBank/DDBJ whole genome shotgun (WGS) entry which is preliminary data.</text>
</comment>
<feature type="coiled-coil region" evidence="2">
    <location>
        <begin position="143"/>
        <end position="186"/>
    </location>
</feature>
<name>A0A397HNM0_9GLOM</name>
<evidence type="ECO:0000256" key="2">
    <source>
        <dbReference type="SAM" id="Coils"/>
    </source>
</evidence>
<dbReference type="EMBL" id="PQFF01000293">
    <property type="protein sequence ID" value="RHZ64622.1"/>
    <property type="molecule type" value="Genomic_DNA"/>
</dbReference>
<evidence type="ECO:0000256" key="1">
    <source>
        <dbReference type="ARBA" id="ARBA00008998"/>
    </source>
</evidence>
<evidence type="ECO:0000313" key="4">
    <source>
        <dbReference type="EMBL" id="RHZ64622.1"/>
    </source>
</evidence>
<sequence length="217" mass="25686">MVYYFTSTVVDPPAKIYMGKDKEENEELIKYGWEEDVWVCIFHVHPHSSAHVYLRLQNEQSWENLSAELLNDCGQLVKDNSKDGRKEKSVTVVYTPWSNLMKASRMEVGEVSFHNQKLVKKMTVNLKDNKVIKRLEKTKTESYPDLNDEKITWEKEKRRLEREAKNAKKKEELRLEQERKELANKNPYESLFNVADMRSNYQNAKDGETIDLEDDFM</sequence>
<dbReference type="PANTHER" id="PTHR13049:SF2">
    <property type="entry name" value="COILED-COIL DOMAIN-CONTAINING PROTEIN 25"/>
    <property type="match status" value="1"/>
</dbReference>
<protein>
    <recommendedName>
        <fullName evidence="3">NFACT RNA-binding domain-containing protein</fullName>
    </recommendedName>
</protein>
<feature type="domain" description="NFACT RNA-binding" evidence="3">
    <location>
        <begin position="1"/>
        <end position="115"/>
    </location>
</feature>
<keyword evidence="2" id="KW-0175">Coiled coil</keyword>
<accession>A0A397HNM0</accession>
<dbReference type="Proteomes" id="UP000266861">
    <property type="component" value="Unassembled WGS sequence"/>
</dbReference>
<dbReference type="InterPro" id="IPR008532">
    <property type="entry name" value="NFACT_RNA-bd"/>
</dbReference>
<proteinExistence type="inferred from homology"/>
<evidence type="ECO:0000259" key="3">
    <source>
        <dbReference type="Pfam" id="PF05670"/>
    </source>
</evidence>
<dbReference type="AlphaFoldDB" id="A0A397HNM0"/>
<dbReference type="OrthoDB" id="200398at2759"/>
<comment type="similarity">
    <text evidence="1">Belongs to the CCDC25 family.</text>
</comment>
<gene>
    <name evidence="4" type="ORF">Glove_321g38</name>
</gene>
<dbReference type="InterPro" id="IPR039730">
    <property type="entry name" value="Jlp2/Ccd25"/>
</dbReference>
<keyword evidence="5" id="KW-1185">Reference proteome</keyword>
<dbReference type="STRING" id="1348612.A0A397HNM0"/>